<organism evidence="1 2">
    <name type="scientific">Pseudomonas phage vB_PaeS_C1</name>
    <dbReference type="NCBI Taxonomy" id="2099649"/>
    <lineage>
        <taxon>Viruses</taxon>
        <taxon>Duplodnaviria</taxon>
        <taxon>Heunggongvirae</taxon>
        <taxon>Uroviricota</taxon>
        <taxon>Caudoviricetes</taxon>
        <taxon>Jondennisvirinae</taxon>
        <taxon>Septimatrevirus</taxon>
        <taxon>Septimatrevirus C1</taxon>
        <taxon>Septimatrevirus sv73</taxon>
    </lineage>
</organism>
<dbReference type="Proteomes" id="UP000240854">
    <property type="component" value="Segment"/>
</dbReference>
<evidence type="ECO:0000313" key="1">
    <source>
        <dbReference type="EMBL" id="AVJ48129.1"/>
    </source>
</evidence>
<dbReference type="EMBL" id="MG897800">
    <property type="protein sequence ID" value="AVJ48129.1"/>
    <property type="molecule type" value="Genomic_DNA"/>
</dbReference>
<evidence type="ECO:0000313" key="2">
    <source>
        <dbReference type="Proteomes" id="UP000240854"/>
    </source>
</evidence>
<protein>
    <submittedName>
        <fullName evidence="1">Uncharacterized protein</fullName>
    </submittedName>
</protein>
<sequence length="57" mass="6503">MTLDEAKKLARDNRCFIVTKPDCFLLYRECQPRNVCIGKRKDEKGIIALTKKACVAS</sequence>
<gene>
    <name evidence="1" type="ORF">vBPaeSC1_57</name>
</gene>
<name>A0A2P1CA90_9CAUD</name>
<reference evidence="2" key="1">
    <citation type="submission" date="2018-01" db="EMBL/GenBank/DDBJ databases">
        <authorList>
            <person name="Qu K."/>
        </authorList>
    </citation>
    <scope>NUCLEOTIDE SEQUENCE [LARGE SCALE GENOMIC DNA]</scope>
</reference>
<proteinExistence type="predicted"/>
<accession>A0A2P1CA90</accession>
<keyword evidence="2" id="KW-1185">Reference proteome</keyword>